<feature type="signal peptide" evidence="1">
    <location>
        <begin position="1"/>
        <end position="20"/>
    </location>
</feature>
<gene>
    <name evidence="2" type="ORF">VSA01S_37950</name>
</gene>
<accession>A0A511QK32</accession>
<evidence type="ECO:0008006" key="4">
    <source>
        <dbReference type="Google" id="ProtNLM"/>
    </source>
</evidence>
<reference evidence="2 3" key="1">
    <citation type="submission" date="2019-07" db="EMBL/GenBank/DDBJ databases">
        <title>Whole genome shotgun sequence of Vibrio sagamiensis NBRC 104589.</title>
        <authorList>
            <person name="Hosoyama A."/>
            <person name="Uohara A."/>
            <person name="Ohji S."/>
            <person name="Ichikawa N."/>
        </authorList>
    </citation>
    <scope>NUCLEOTIDE SEQUENCE [LARGE SCALE GENOMIC DNA]</scope>
    <source>
        <strain evidence="2 3">NBRC 104589</strain>
    </source>
</reference>
<evidence type="ECO:0000313" key="2">
    <source>
        <dbReference type="EMBL" id="GEM77683.1"/>
    </source>
</evidence>
<feature type="chain" id="PRO_5021835585" description="Lipoprotein" evidence="1">
    <location>
        <begin position="21"/>
        <end position="111"/>
    </location>
</feature>
<keyword evidence="3" id="KW-1185">Reference proteome</keyword>
<organism evidence="2 3">
    <name type="scientific">Vibrio sagamiensis NBRC 104589</name>
    <dbReference type="NCBI Taxonomy" id="1219064"/>
    <lineage>
        <taxon>Bacteria</taxon>
        <taxon>Pseudomonadati</taxon>
        <taxon>Pseudomonadota</taxon>
        <taxon>Gammaproteobacteria</taxon>
        <taxon>Vibrionales</taxon>
        <taxon>Vibrionaceae</taxon>
        <taxon>Vibrio</taxon>
    </lineage>
</organism>
<name>A0A511QK32_9VIBR</name>
<evidence type="ECO:0000256" key="1">
    <source>
        <dbReference type="SAM" id="SignalP"/>
    </source>
</evidence>
<protein>
    <recommendedName>
        <fullName evidence="4">Lipoprotein</fullName>
    </recommendedName>
</protein>
<dbReference type="Proteomes" id="UP000321922">
    <property type="component" value="Unassembled WGS sequence"/>
</dbReference>
<sequence length="111" mass="12730">MKLATTLLATLIFSSTGAIANTTKLNEQDKLLIEKAANLNITRCVDRQLNELEENPERLLIMADTFRSTLPKVYDIYFRLNLDFGHDFDYRQPTVLETTIMLVANCLPHKK</sequence>
<proteinExistence type="predicted"/>
<dbReference type="RefSeq" id="WP_039983846.1">
    <property type="nucleotide sequence ID" value="NZ_BAOJ01000316.1"/>
</dbReference>
<dbReference type="AlphaFoldDB" id="A0A511QK32"/>
<keyword evidence="1" id="KW-0732">Signal</keyword>
<comment type="caution">
    <text evidence="2">The sequence shown here is derived from an EMBL/GenBank/DDBJ whole genome shotgun (WGS) entry which is preliminary data.</text>
</comment>
<dbReference type="EMBL" id="BJXJ01000086">
    <property type="protein sequence ID" value="GEM77683.1"/>
    <property type="molecule type" value="Genomic_DNA"/>
</dbReference>
<evidence type="ECO:0000313" key="3">
    <source>
        <dbReference type="Proteomes" id="UP000321922"/>
    </source>
</evidence>